<dbReference type="InterPro" id="IPR011112">
    <property type="entry name" value="Rho-like_N"/>
</dbReference>
<feature type="compositionally biased region" description="Acidic residues" evidence="1">
    <location>
        <begin position="259"/>
        <end position="282"/>
    </location>
</feature>
<evidence type="ECO:0000313" key="4">
    <source>
        <dbReference type="Proteomes" id="UP000653305"/>
    </source>
</evidence>
<accession>A0A830BDN5</accession>
<feature type="non-terminal residue" evidence="3">
    <location>
        <position position="1"/>
    </location>
</feature>
<dbReference type="PANTHER" id="PTHR34449:SF5">
    <property type="entry name" value="ATP BINDING _ ATPASE"/>
    <property type="match status" value="1"/>
</dbReference>
<dbReference type="EMBL" id="BMAC01000055">
    <property type="protein sequence ID" value="GFP82914.1"/>
    <property type="molecule type" value="Genomic_DNA"/>
</dbReference>
<proteinExistence type="predicted"/>
<comment type="caution">
    <text evidence="3">The sequence shown here is derived from an EMBL/GenBank/DDBJ whole genome shotgun (WGS) entry which is preliminary data.</text>
</comment>
<dbReference type="PANTHER" id="PTHR34449">
    <property type="entry name" value="RHO TERMINATION FACTOR"/>
    <property type="match status" value="1"/>
</dbReference>
<feature type="region of interest" description="Disordered" evidence="1">
    <location>
        <begin position="53"/>
        <end position="125"/>
    </location>
</feature>
<organism evidence="3 4">
    <name type="scientific">Phtheirospermum japonicum</name>
    <dbReference type="NCBI Taxonomy" id="374723"/>
    <lineage>
        <taxon>Eukaryota</taxon>
        <taxon>Viridiplantae</taxon>
        <taxon>Streptophyta</taxon>
        <taxon>Embryophyta</taxon>
        <taxon>Tracheophyta</taxon>
        <taxon>Spermatophyta</taxon>
        <taxon>Magnoliopsida</taxon>
        <taxon>eudicotyledons</taxon>
        <taxon>Gunneridae</taxon>
        <taxon>Pentapetalae</taxon>
        <taxon>asterids</taxon>
        <taxon>lamiids</taxon>
        <taxon>Lamiales</taxon>
        <taxon>Orobanchaceae</taxon>
        <taxon>Orobanchaceae incertae sedis</taxon>
        <taxon>Phtheirospermum</taxon>
    </lineage>
</organism>
<sequence>GYGLPDGNCLPCSGISGRALSISPNSSHANYKLVSNMKFLSLKCSSRSITCNASSSSYRRTPDSSGQNKRKFTRNRTNNNRHSNEERDGYEDLEGPDSFSPKNGPPLFSTSQSPKFQATASPGPREKEIVELFKKVQAQLRERAASKDEVKKVETPQGKSKESETVDSLLKLLRKHSVQQSKKSYVSAENRDFVLNQTESANQVEANQVERKVQESPGQNLGRPKSSFRKRSPVPEVKFQPIYSQGGVDLDSGKNEASLEVEEVESESESESDVGFSEENDLDEISENEISEFFENEHEGVVGKQSMVELRAVAKSRGLKGYSKLKKSELVELLSGSSV</sequence>
<dbReference type="GO" id="GO:0006353">
    <property type="term" value="P:DNA-templated transcription termination"/>
    <property type="evidence" value="ECO:0007669"/>
    <property type="project" value="InterPro"/>
</dbReference>
<feature type="compositionally biased region" description="Low complexity" evidence="1">
    <location>
        <begin position="54"/>
        <end position="65"/>
    </location>
</feature>
<dbReference type="AlphaFoldDB" id="A0A830BDN5"/>
<reference evidence="3" key="1">
    <citation type="submission" date="2020-07" db="EMBL/GenBank/DDBJ databases">
        <title>Ethylene signaling mediates host invasion by parasitic plants.</title>
        <authorList>
            <person name="Yoshida S."/>
        </authorList>
    </citation>
    <scope>NUCLEOTIDE SEQUENCE</scope>
    <source>
        <strain evidence="3">Okayama</strain>
    </source>
</reference>
<feature type="compositionally biased region" description="Polar residues" evidence="1">
    <location>
        <begin position="108"/>
        <end position="120"/>
    </location>
</feature>
<dbReference type="Proteomes" id="UP000653305">
    <property type="component" value="Unassembled WGS sequence"/>
</dbReference>
<evidence type="ECO:0000259" key="2">
    <source>
        <dbReference type="Pfam" id="PF07498"/>
    </source>
</evidence>
<name>A0A830BDN5_9LAMI</name>
<evidence type="ECO:0000313" key="3">
    <source>
        <dbReference type="EMBL" id="GFP82914.1"/>
    </source>
</evidence>
<evidence type="ECO:0000256" key="1">
    <source>
        <dbReference type="SAM" id="MobiDB-lite"/>
    </source>
</evidence>
<keyword evidence="4" id="KW-1185">Reference proteome</keyword>
<dbReference type="Pfam" id="PF07498">
    <property type="entry name" value="Rho_N"/>
    <property type="match status" value="1"/>
</dbReference>
<feature type="compositionally biased region" description="Basic and acidic residues" evidence="1">
    <location>
        <begin position="141"/>
        <end position="164"/>
    </location>
</feature>
<feature type="region of interest" description="Disordered" evidence="1">
    <location>
        <begin position="203"/>
        <end position="282"/>
    </location>
</feature>
<feature type="region of interest" description="Disordered" evidence="1">
    <location>
        <begin position="141"/>
        <end position="166"/>
    </location>
</feature>
<feature type="domain" description="Rho termination factor-like N-terminal" evidence="2">
    <location>
        <begin position="305"/>
        <end position="332"/>
    </location>
</feature>
<gene>
    <name evidence="3" type="ORF">PHJA_000434500</name>
</gene>
<protein>
    <submittedName>
        <fullName evidence="3">Rho-n domain-containing protein 1 chloroplastic</fullName>
    </submittedName>
</protein>
<dbReference type="OrthoDB" id="652255at2759"/>